<accession>A0A1S1PKQ4</accession>
<dbReference type="PIRSF" id="PIRSF016753">
    <property type="entry name" value="P_lipid/glycerol_ac_tran_prd"/>
    <property type="match status" value="1"/>
</dbReference>
<feature type="domain" description="Phospholipid/glycerol acyltransferase" evidence="1">
    <location>
        <begin position="61"/>
        <end position="180"/>
    </location>
</feature>
<name>A0A1S1PKQ4_9ACTN</name>
<dbReference type="GO" id="GO:0016020">
    <property type="term" value="C:membrane"/>
    <property type="evidence" value="ECO:0007669"/>
    <property type="project" value="TreeGrafter"/>
</dbReference>
<keyword evidence="3" id="KW-1185">Reference proteome</keyword>
<organism evidence="2 3">
    <name type="scientific">Parafrankia soli</name>
    <dbReference type="NCBI Taxonomy" id="2599596"/>
    <lineage>
        <taxon>Bacteria</taxon>
        <taxon>Bacillati</taxon>
        <taxon>Actinomycetota</taxon>
        <taxon>Actinomycetes</taxon>
        <taxon>Frankiales</taxon>
        <taxon>Frankiaceae</taxon>
        <taxon>Parafrankia</taxon>
    </lineage>
</organism>
<dbReference type="Pfam" id="PF01553">
    <property type="entry name" value="Acyltransferase"/>
    <property type="match status" value="1"/>
</dbReference>
<dbReference type="GO" id="GO:0016746">
    <property type="term" value="F:acyltransferase activity"/>
    <property type="evidence" value="ECO:0007669"/>
    <property type="project" value="InterPro"/>
</dbReference>
<dbReference type="AlphaFoldDB" id="A0A1S1PKQ4"/>
<dbReference type="PANTHER" id="PTHR22753:SF14">
    <property type="entry name" value="MONOACYLGLYCEROL_DIACYLGLYCEROL O-ACYLTRANSFERASE"/>
    <property type="match status" value="1"/>
</dbReference>
<dbReference type="EMBL" id="MAXA01000257">
    <property type="protein sequence ID" value="OHV21242.1"/>
    <property type="molecule type" value="Genomic_DNA"/>
</dbReference>
<dbReference type="OrthoDB" id="5241618at2"/>
<comment type="caution">
    <text evidence="2">The sequence shown here is derived from an EMBL/GenBank/DDBJ whole genome shotgun (WGS) entry which is preliminary data.</text>
</comment>
<dbReference type="SMART" id="SM00563">
    <property type="entry name" value="PlsC"/>
    <property type="match status" value="1"/>
</dbReference>
<evidence type="ECO:0000313" key="3">
    <source>
        <dbReference type="Proteomes" id="UP000179769"/>
    </source>
</evidence>
<dbReference type="PANTHER" id="PTHR22753">
    <property type="entry name" value="TRANSMEMBRANE PROTEIN 68"/>
    <property type="match status" value="1"/>
</dbReference>
<dbReference type="CDD" id="cd07987">
    <property type="entry name" value="LPLAT_MGAT-like"/>
    <property type="match status" value="1"/>
</dbReference>
<dbReference type="Proteomes" id="UP000179769">
    <property type="component" value="Unassembled WGS sequence"/>
</dbReference>
<protein>
    <recommendedName>
        <fullName evidence="1">Phospholipid/glycerol acyltransferase domain-containing protein</fullName>
    </recommendedName>
</protein>
<dbReference type="SUPFAM" id="SSF69593">
    <property type="entry name" value="Glycerol-3-phosphate (1)-acyltransferase"/>
    <property type="match status" value="1"/>
</dbReference>
<proteinExistence type="predicted"/>
<sequence length="274" mass="30346">MLAELLAFLRRRITGDYTVDEHGFDPDLTEHIVAPLLRPIYRSYFRVETRGLENIPDKGGALVVSNHSGTVPLDALMTALAILDHHPAHRHLRMLAADLVFALPFLAPLARKTGNTLACQADAERLLGAGHLVGVWPEGFKGIGKPFSDRYKLQRFGRGGFVSAALRTGVPIVPCTVVGAEEIYPMVGNARTLARLLGLPYLPITPTFPWLGLLGLVPLPSKWIIEFGEPVDTTEYTQAAAEDPMLVFELTDRIRETIQHTLYGLLMQRRSVFF</sequence>
<reference evidence="3" key="1">
    <citation type="submission" date="2016-07" db="EMBL/GenBank/DDBJ databases">
        <title>Frankia sp. NRRL B-16219 Genome sequencing.</title>
        <authorList>
            <person name="Ghodhbane-Gtari F."/>
            <person name="Swanson E."/>
            <person name="Gueddou A."/>
            <person name="Louati M."/>
            <person name="Nouioui I."/>
            <person name="Hezbri K."/>
            <person name="Abebe-Akele F."/>
            <person name="Simpson S."/>
            <person name="Morris K."/>
            <person name="Thomas K."/>
            <person name="Gtari M."/>
            <person name="Tisa L.S."/>
        </authorList>
    </citation>
    <scope>NUCLEOTIDE SEQUENCE [LARGE SCALE GENOMIC DNA]</scope>
    <source>
        <strain evidence="3">NRRL B-16219</strain>
    </source>
</reference>
<dbReference type="InterPro" id="IPR002123">
    <property type="entry name" value="Plipid/glycerol_acylTrfase"/>
</dbReference>
<evidence type="ECO:0000259" key="1">
    <source>
        <dbReference type="SMART" id="SM00563"/>
    </source>
</evidence>
<evidence type="ECO:0000313" key="2">
    <source>
        <dbReference type="EMBL" id="OHV21242.1"/>
    </source>
</evidence>
<gene>
    <name evidence="2" type="ORF">BBK14_07520</name>
</gene>
<dbReference type="InterPro" id="IPR016676">
    <property type="entry name" value="P_lipid/glycerol_AcTrfase_prd"/>
</dbReference>